<keyword evidence="1" id="KW-0227">DNA damage</keyword>
<dbReference type="InterPro" id="IPR025476">
    <property type="entry name" value="Helitron_helicase-like"/>
</dbReference>
<feature type="compositionally biased region" description="Basic residues" evidence="2">
    <location>
        <begin position="1"/>
        <end position="13"/>
    </location>
</feature>
<dbReference type="GO" id="GO:0016787">
    <property type="term" value="F:hydrolase activity"/>
    <property type="evidence" value="ECO:0007669"/>
    <property type="project" value="UniProtKB-KW"/>
</dbReference>
<dbReference type="GO" id="GO:0005524">
    <property type="term" value="F:ATP binding"/>
    <property type="evidence" value="ECO:0007669"/>
    <property type="project" value="UniProtKB-KW"/>
</dbReference>
<keyword evidence="1" id="KW-0067">ATP-binding</keyword>
<sequence length="1375" mass="156620">MSIKRAKMKHRSIHGMLSPINTNPPAFANFNASVETSSNSNATSNNTVVPLDKSTPPCFATPPDVLKDKENKDPAFTNDISNLIDHTIHSSEPSRSISQAVVRDKKNNKLHLSHSSPSISNDATVSTYNEYRDIGLPTYECEICGALLWFEERVNKSRNTLHPKFSLCCMQGKVLLPTVKKPPKLLHNLFNKTDSRSTEFMREIRNYNNMFAFTSMGGEVDHSINNGKGPYVFRLHGQNMHLLGSLLPSDDEPPKFSQLYIYDTDNEVSNRLHSASSSRSDVQYDATLIMQITQMLDSCNPLVMQYRTVKERCISSNANNLRLQLIRKRNSDARTYNLPTASEVAALIVGDIDMETDKRDIIVENKFGLLQRIHELHPLYLPMQYPLLFPYGEDGYREETLYRDGSIFADRKQRTLTLRQYLAYKLQDRHGDFSMILKAGKLTQQFIVDGFTMVEAQRTSFVRFHQKKLRSENYVTLKEALSKGQSSSSSVGKRIILPSSFTGSIRYSRENYQDAMTICTFTGFPDLFITFTCNPRWLELDRLFESLRCKPEDRPDLVSRIFKIKLNMMMKDITKDMLFGKCRAAIYNIEFQKRGLPHAHILLWLASEEKFSTASQIDSVIFAEIPNPHAYPELYEAVKSFMIHGPCGASRTTSPCMINGKYSKHFPNKFADKTSFDQDGYTKYRRRDTGITVVKNGVELDNRFVVPYNPKLLIKGHDKVTATISNDQSSEGNDSIDEIKYYYDCRYISPCEAAWRIFGFDINYREPSVERLPFHLPNEQSVVYCDDDPIDEVVDNASLKQTKFLAWFEANKIYPIARDLTYAQFPTKFVFKTKSRECCIRKSGHSIGRLYYVSPGLGELHYLRVLLTFVKGATSFEDIRTIDSVVHQTFKDACYALGLLDDNKEYIDGINEASRWSSGVYLRKLFATLLIHNTIGRPSFVWEHTWMHLSDDILIKERYRLCNPDIALAEIDNILRIHGRSLRDFRPMPLPNDALLSNMENMLISEELNYHKELLRTQHHTFFATLTQEQKKIYNLVIEAVDQQNGGIFFVNGFGGSGKTFIWNTLTSALRGRGDIVLAVASSGIASQLIPVIIWDEAPMAHRCYFEALDRTLRDICGKDNDDCYKKPFGGKVVVFGGDFRQIFPVIPRGSRQDIVLSSLNASYIWDSCKVLTLTKNMRLGTGVTESENQSISEFAEWILKIGDGDIGDALNDEEKDITIPDDILLINDVNPIQTIIESTYPLFVDNYCSHEYIRERAVLAPTLDDVASINDYMLSFLPGEESIYLSSDSMCNQDPNSQLAEVYTTKFLNTISGSGLPYHQLKLKVGAAIMLLRNIDKSMGLCNGTRLIVARLCKHVIEATIISGDNFQLYYHLQ</sequence>
<dbReference type="GO" id="GO:0006281">
    <property type="term" value="P:DNA repair"/>
    <property type="evidence" value="ECO:0007669"/>
    <property type="project" value="UniProtKB-KW"/>
</dbReference>
<dbReference type="GO" id="GO:0043139">
    <property type="term" value="F:5'-3' DNA helicase activity"/>
    <property type="evidence" value="ECO:0007669"/>
    <property type="project" value="UniProtKB-EC"/>
</dbReference>
<evidence type="ECO:0000256" key="2">
    <source>
        <dbReference type="SAM" id="MobiDB-lite"/>
    </source>
</evidence>
<dbReference type="EMBL" id="JAAIUW010000004">
    <property type="protein sequence ID" value="KAF7835735.1"/>
    <property type="molecule type" value="Genomic_DNA"/>
</dbReference>
<dbReference type="Proteomes" id="UP000634136">
    <property type="component" value="Unassembled WGS sequence"/>
</dbReference>
<reference evidence="6" key="1">
    <citation type="submission" date="2020-09" db="EMBL/GenBank/DDBJ databases">
        <title>Genome-Enabled Discovery of Anthraquinone Biosynthesis in Senna tora.</title>
        <authorList>
            <person name="Kang S.-H."/>
            <person name="Pandey R.P."/>
            <person name="Lee C.-M."/>
            <person name="Sim J.-S."/>
            <person name="Jeong J.-T."/>
            <person name="Choi B.-S."/>
            <person name="Jung M."/>
            <person name="Ginzburg D."/>
            <person name="Zhao K."/>
            <person name="Won S.Y."/>
            <person name="Oh T.-J."/>
            <person name="Yu Y."/>
            <person name="Kim N.-H."/>
            <person name="Lee O.R."/>
            <person name="Lee T.-H."/>
            <person name="Bashyal P."/>
            <person name="Kim T.-S."/>
            <person name="Lee W.-H."/>
            <person name="Kawkins C."/>
            <person name="Kim C.-K."/>
            <person name="Kim J.S."/>
            <person name="Ahn B.O."/>
            <person name="Rhee S.Y."/>
            <person name="Sohng J.K."/>
        </authorList>
    </citation>
    <scope>NUCLEOTIDE SEQUENCE</scope>
    <source>
        <tissue evidence="6">Leaf</tissue>
    </source>
</reference>
<name>A0A834X127_9FABA</name>
<keyword evidence="1" id="KW-0233">DNA recombination</keyword>
<dbReference type="OrthoDB" id="1728974at2759"/>
<feature type="region of interest" description="Disordered" evidence="2">
    <location>
        <begin position="1"/>
        <end position="20"/>
    </location>
</feature>
<dbReference type="GO" id="GO:0006310">
    <property type="term" value="P:DNA recombination"/>
    <property type="evidence" value="ECO:0007669"/>
    <property type="project" value="UniProtKB-KW"/>
</dbReference>
<feature type="domain" description="Helitron helicase-like" evidence="4">
    <location>
        <begin position="421"/>
        <end position="603"/>
    </location>
</feature>
<dbReference type="Pfam" id="PF21530">
    <property type="entry name" value="Pif1_2B_dom"/>
    <property type="match status" value="1"/>
</dbReference>
<evidence type="ECO:0000259" key="5">
    <source>
        <dbReference type="Pfam" id="PF21530"/>
    </source>
</evidence>
<dbReference type="Pfam" id="PF14214">
    <property type="entry name" value="Helitron_like_N"/>
    <property type="match status" value="1"/>
</dbReference>
<evidence type="ECO:0000313" key="6">
    <source>
        <dbReference type="EMBL" id="KAF7835735.1"/>
    </source>
</evidence>
<dbReference type="Gene3D" id="3.40.50.300">
    <property type="entry name" value="P-loop containing nucleotide triphosphate hydrolases"/>
    <property type="match status" value="2"/>
</dbReference>
<protein>
    <recommendedName>
        <fullName evidence="1">ATP-dependent DNA helicase</fullName>
        <ecNumber evidence="1">5.6.2.3</ecNumber>
    </recommendedName>
</protein>
<dbReference type="PANTHER" id="PTHR10492">
    <property type="match status" value="1"/>
</dbReference>
<keyword evidence="1" id="KW-0378">Hydrolase</keyword>
<comment type="catalytic activity">
    <reaction evidence="1">
        <text>ATP + H2O = ADP + phosphate + H(+)</text>
        <dbReference type="Rhea" id="RHEA:13065"/>
        <dbReference type="ChEBI" id="CHEBI:15377"/>
        <dbReference type="ChEBI" id="CHEBI:15378"/>
        <dbReference type="ChEBI" id="CHEBI:30616"/>
        <dbReference type="ChEBI" id="CHEBI:43474"/>
        <dbReference type="ChEBI" id="CHEBI:456216"/>
        <dbReference type="EC" id="5.6.2.3"/>
    </reaction>
</comment>
<keyword evidence="1" id="KW-0347">Helicase</keyword>
<dbReference type="InterPro" id="IPR049163">
    <property type="entry name" value="Pif1-like_2B_dom"/>
</dbReference>
<evidence type="ECO:0000259" key="3">
    <source>
        <dbReference type="Pfam" id="PF05970"/>
    </source>
</evidence>
<keyword evidence="1" id="KW-0547">Nucleotide-binding</keyword>
<evidence type="ECO:0000313" key="7">
    <source>
        <dbReference type="Proteomes" id="UP000634136"/>
    </source>
</evidence>
<feature type="domain" description="DNA helicase Pif1-like 2B" evidence="5">
    <location>
        <begin position="1307"/>
        <end position="1353"/>
    </location>
</feature>
<dbReference type="GO" id="GO:0000723">
    <property type="term" value="P:telomere maintenance"/>
    <property type="evidence" value="ECO:0007669"/>
    <property type="project" value="InterPro"/>
</dbReference>
<dbReference type="InterPro" id="IPR010285">
    <property type="entry name" value="DNA_helicase_pif1-like_DEAD"/>
</dbReference>
<keyword evidence="1" id="KW-0234">DNA repair</keyword>
<comment type="caution">
    <text evidence="6">The sequence shown here is derived from an EMBL/GenBank/DDBJ whole genome shotgun (WGS) entry which is preliminary data.</text>
</comment>
<comment type="cofactor">
    <cofactor evidence="1">
        <name>Mg(2+)</name>
        <dbReference type="ChEBI" id="CHEBI:18420"/>
    </cofactor>
</comment>
<dbReference type="PANTHER" id="PTHR10492:SF93">
    <property type="entry name" value="ATP-DEPENDENT DNA HELICASE"/>
    <property type="match status" value="1"/>
</dbReference>
<proteinExistence type="inferred from homology"/>
<dbReference type="SUPFAM" id="SSF52540">
    <property type="entry name" value="P-loop containing nucleoside triphosphate hydrolases"/>
    <property type="match status" value="2"/>
</dbReference>
<organism evidence="6 7">
    <name type="scientific">Senna tora</name>
    <dbReference type="NCBI Taxonomy" id="362788"/>
    <lineage>
        <taxon>Eukaryota</taxon>
        <taxon>Viridiplantae</taxon>
        <taxon>Streptophyta</taxon>
        <taxon>Embryophyta</taxon>
        <taxon>Tracheophyta</taxon>
        <taxon>Spermatophyta</taxon>
        <taxon>Magnoliopsida</taxon>
        <taxon>eudicotyledons</taxon>
        <taxon>Gunneridae</taxon>
        <taxon>Pentapetalae</taxon>
        <taxon>rosids</taxon>
        <taxon>fabids</taxon>
        <taxon>Fabales</taxon>
        <taxon>Fabaceae</taxon>
        <taxon>Caesalpinioideae</taxon>
        <taxon>Cassia clade</taxon>
        <taxon>Senna</taxon>
    </lineage>
</organism>
<feature type="domain" description="DNA helicase Pif1-like DEAD-box helicase" evidence="3">
    <location>
        <begin position="1026"/>
        <end position="1091"/>
    </location>
</feature>
<evidence type="ECO:0000256" key="1">
    <source>
        <dbReference type="RuleBase" id="RU363044"/>
    </source>
</evidence>
<dbReference type="Pfam" id="PF05970">
    <property type="entry name" value="PIF1"/>
    <property type="match status" value="2"/>
</dbReference>
<dbReference type="InterPro" id="IPR027417">
    <property type="entry name" value="P-loop_NTPase"/>
</dbReference>
<dbReference type="EC" id="5.6.2.3" evidence="1"/>
<gene>
    <name evidence="6" type="ORF">G2W53_010594</name>
</gene>
<feature type="domain" description="DNA helicase Pif1-like DEAD-box helicase" evidence="3">
    <location>
        <begin position="1092"/>
        <end position="1209"/>
    </location>
</feature>
<comment type="similarity">
    <text evidence="1">Belongs to the helicase family.</text>
</comment>
<evidence type="ECO:0000259" key="4">
    <source>
        <dbReference type="Pfam" id="PF14214"/>
    </source>
</evidence>
<accession>A0A834X127</accession>
<keyword evidence="7" id="KW-1185">Reference proteome</keyword>